<keyword evidence="10" id="KW-1185">Reference proteome</keyword>
<feature type="region of interest" description="Disordered" evidence="8">
    <location>
        <begin position="358"/>
        <end position="391"/>
    </location>
</feature>
<feature type="transmembrane region" description="Helical" evidence="7">
    <location>
        <begin position="227"/>
        <end position="244"/>
    </location>
</feature>
<evidence type="ECO:0000313" key="9">
    <source>
        <dbReference type="EMBL" id="KAL1193729.1"/>
    </source>
</evidence>
<feature type="transmembrane region" description="Helical" evidence="7">
    <location>
        <begin position="123"/>
        <end position="146"/>
    </location>
</feature>
<organism evidence="9 10">
    <name type="scientific">Cardamine amara subsp. amara</name>
    <dbReference type="NCBI Taxonomy" id="228776"/>
    <lineage>
        <taxon>Eukaryota</taxon>
        <taxon>Viridiplantae</taxon>
        <taxon>Streptophyta</taxon>
        <taxon>Embryophyta</taxon>
        <taxon>Tracheophyta</taxon>
        <taxon>Spermatophyta</taxon>
        <taxon>Magnoliopsida</taxon>
        <taxon>eudicotyledons</taxon>
        <taxon>Gunneridae</taxon>
        <taxon>Pentapetalae</taxon>
        <taxon>rosids</taxon>
        <taxon>malvids</taxon>
        <taxon>Brassicales</taxon>
        <taxon>Brassicaceae</taxon>
        <taxon>Cardamineae</taxon>
        <taxon>Cardamine</taxon>
    </lineage>
</organism>
<evidence type="ECO:0000256" key="3">
    <source>
        <dbReference type="ARBA" id="ARBA00022448"/>
    </source>
</evidence>
<evidence type="ECO:0000256" key="4">
    <source>
        <dbReference type="ARBA" id="ARBA00022692"/>
    </source>
</evidence>
<evidence type="ECO:0000256" key="7">
    <source>
        <dbReference type="RuleBase" id="RU368015"/>
    </source>
</evidence>
<keyword evidence="3 7" id="KW-0813">Transport</keyword>
<dbReference type="InterPro" id="IPR030182">
    <property type="entry name" value="PUP_plant"/>
</dbReference>
<comment type="caution">
    <text evidence="9">The sequence shown here is derived from an EMBL/GenBank/DDBJ whole genome shotgun (WGS) entry which is preliminary data.</text>
</comment>
<evidence type="ECO:0000256" key="5">
    <source>
        <dbReference type="ARBA" id="ARBA00022989"/>
    </source>
</evidence>
<sequence>MDGESSSSSVAISKNRKRWFHIFLYSFFVLSCQATSTILGRLYYQNGGKSKWMGSLLTIIGFPVLVLFRFFSTITQQPQTTTTATTNTNFRNLSSFTTIGSVYIGIGLLVSATCYLSSFGLLYLPVSTFSLICASQLVFTAFFSYILNSQKFTPYIVNSLFLLIISSTLLVFNNESQTAKVSKAKYAIGFLCTVAASVTNGLLLSLVQLILRKVLKRNTFSTVTEMVFYQSIVATCALLVGLFASGEWKTLAGEMKSYKLGEVSYVMTLVFTAITWQVYTIGLVGLIFESSSVFCNAISAVGLPIVPILAVVVFHDKMDGIKVISIILAIWGFLSFAYQHYLDDKDLKKNLEGVPNLPLPVSSQDKDDRDKKQQAANSERSIEIGMIPKSS</sequence>
<dbReference type="EMBL" id="JBANAX010000774">
    <property type="protein sequence ID" value="KAL1193729.1"/>
    <property type="molecule type" value="Genomic_DNA"/>
</dbReference>
<feature type="transmembrane region" description="Helical" evidence="7">
    <location>
        <begin position="294"/>
        <end position="314"/>
    </location>
</feature>
<feature type="transmembrane region" description="Helical" evidence="7">
    <location>
        <begin position="152"/>
        <end position="172"/>
    </location>
</feature>
<dbReference type="GO" id="GO:0005345">
    <property type="term" value="F:purine nucleobase transmembrane transporter activity"/>
    <property type="evidence" value="ECO:0007669"/>
    <property type="project" value="UniProtKB-UniRule"/>
</dbReference>
<keyword evidence="6 7" id="KW-0472">Membrane</keyword>
<accession>A0ABD0ZGB6</accession>
<dbReference type="GO" id="GO:0016020">
    <property type="term" value="C:membrane"/>
    <property type="evidence" value="ECO:0007669"/>
    <property type="project" value="UniProtKB-SubCell"/>
</dbReference>
<proteinExistence type="inferred from homology"/>
<gene>
    <name evidence="9" type="ORF">V5N11_029883</name>
</gene>
<name>A0ABD0ZGB6_CARAN</name>
<keyword evidence="4 7" id="KW-0812">Transmembrane</keyword>
<evidence type="ECO:0000256" key="2">
    <source>
        <dbReference type="ARBA" id="ARBA00006213"/>
    </source>
</evidence>
<feature type="transmembrane region" description="Helical" evidence="7">
    <location>
        <begin position="20"/>
        <end position="44"/>
    </location>
</feature>
<comment type="subcellular location">
    <subcellularLocation>
        <location evidence="1 7">Membrane</location>
        <topology evidence="1 7">Multi-pass membrane protein</topology>
    </subcellularLocation>
</comment>
<feature type="transmembrane region" description="Helical" evidence="7">
    <location>
        <begin position="56"/>
        <end position="75"/>
    </location>
</feature>
<evidence type="ECO:0000256" key="8">
    <source>
        <dbReference type="SAM" id="MobiDB-lite"/>
    </source>
</evidence>
<feature type="transmembrane region" description="Helical" evidence="7">
    <location>
        <begin position="95"/>
        <end position="116"/>
    </location>
</feature>
<evidence type="ECO:0000256" key="6">
    <source>
        <dbReference type="ARBA" id="ARBA00023136"/>
    </source>
</evidence>
<evidence type="ECO:0000256" key="1">
    <source>
        <dbReference type="ARBA" id="ARBA00004141"/>
    </source>
</evidence>
<feature type="transmembrane region" description="Helical" evidence="7">
    <location>
        <begin position="184"/>
        <end position="207"/>
    </location>
</feature>
<dbReference type="PANTHER" id="PTHR31376">
    <property type="entry name" value="OS09G0467300 PROTEIN-RELATED"/>
    <property type="match status" value="1"/>
</dbReference>
<feature type="transmembrane region" description="Helical" evidence="7">
    <location>
        <begin position="321"/>
        <end position="341"/>
    </location>
</feature>
<dbReference type="PANTHER" id="PTHR31376:SF57">
    <property type="entry name" value="PURINE PERMEASE 22-RELATED"/>
    <property type="match status" value="1"/>
</dbReference>
<evidence type="ECO:0000313" key="10">
    <source>
        <dbReference type="Proteomes" id="UP001558713"/>
    </source>
</evidence>
<feature type="transmembrane region" description="Helical" evidence="7">
    <location>
        <begin position="265"/>
        <end position="288"/>
    </location>
</feature>
<dbReference type="Proteomes" id="UP001558713">
    <property type="component" value="Unassembled WGS sequence"/>
</dbReference>
<protein>
    <recommendedName>
        <fullName evidence="7">Probable purine permease</fullName>
    </recommendedName>
</protein>
<dbReference type="AlphaFoldDB" id="A0ABD0ZGB6"/>
<dbReference type="GO" id="GO:0015211">
    <property type="term" value="F:purine nucleoside transmembrane transporter activity"/>
    <property type="evidence" value="ECO:0007669"/>
    <property type="project" value="UniProtKB-UniRule"/>
</dbReference>
<keyword evidence="5 7" id="KW-1133">Transmembrane helix</keyword>
<feature type="compositionally biased region" description="Basic and acidic residues" evidence="8">
    <location>
        <begin position="364"/>
        <end position="373"/>
    </location>
</feature>
<reference evidence="9 10" key="1">
    <citation type="submission" date="2024-04" db="EMBL/GenBank/DDBJ databases">
        <title>Genome assembly C_amara_ONT_v2.</title>
        <authorList>
            <person name="Yant L."/>
            <person name="Moore C."/>
            <person name="Slenker M."/>
        </authorList>
    </citation>
    <scope>NUCLEOTIDE SEQUENCE [LARGE SCALE GENOMIC DNA]</scope>
    <source>
        <tissue evidence="9">Leaf</tissue>
    </source>
</reference>
<dbReference type="Pfam" id="PF16913">
    <property type="entry name" value="PUNUT"/>
    <property type="match status" value="1"/>
</dbReference>
<comment type="similarity">
    <text evidence="2 7">Belongs to the purine permeases (TC 2.A.7.14) family.</text>
</comment>